<name>A0A6A4SMW2_SCOMX</name>
<reference evidence="1 2" key="1">
    <citation type="submission" date="2019-06" db="EMBL/GenBank/DDBJ databases">
        <title>Draft genomes of female and male turbot (Scophthalmus maximus).</title>
        <authorList>
            <person name="Xu H."/>
            <person name="Xu X.-W."/>
            <person name="Shao C."/>
            <person name="Chen S."/>
        </authorList>
    </citation>
    <scope>NUCLEOTIDE SEQUENCE [LARGE SCALE GENOMIC DNA]</scope>
    <source>
        <strain evidence="1">Ysfricsl-2016a</strain>
        <tissue evidence="1">Blood</tissue>
    </source>
</reference>
<gene>
    <name evidence="1" type="ORF">F2P81_014055</name>
</gene>
<accession>A0A6A4SMW2</accession>
<organism evidence="1 2">
    <name type="scientific">Scophthalmus maximus</name>
    <name type="common">Turbot</name>
    <name type="synonym">Psetta maxima</name>
    <dbReference type="NCBI Taxonomy" id="52904"/>
    <lineage>
        <taxon>Eukaryota</taxon>
        <taxon>Metazoa</taxon>
        <taxon>Chordata</taxon>
        <taxon>Craniata</taxon>
        <taxon>Vertebrata</taxon>
        <taxon>Euteleostomi</taxon>
        <taxon>Actinopterygii</taxon>
        <taxon>Neopterygii</taxon>
        <taxon>Teleostei</taxon>
        <taxon>Neoteleostei</taxon>
        <taxon>Acanthomorphata</taxon>
        <taxon>Carangaria</taxon>
        <taxon>Pleuronectiformes</taxon>
        <taxon>Pleuronectoidei</taxon>
        <taxon>Scophthalmidae</taxon>
        <taxon>Scophthalmus</taxon>
    </lineage>
</organism>
<dbReference type="AlphaFoldDB" id="A0A6A4SMW2"/>
<comment type="caution">
    <text evidence="1">The sequence shown here is derived from an EMBL/GenBank/DDBJ whole genome shotgun (WGS) entry which is preliminary data.</text>
</comment>
<evidence type="ECO:0000313" key="1">
    <source>
        <dbReference type="EMBL" id="KAF0033989.1"/>
    </source>
</evidence>
<evidence type="ECO:0000313" key="2">
    <source>
        <dbReference type="Proteomes" id="UP000438429"/>
    </source>
</evidence>
<proteinExistence type="predicted"/>
<dbReference type="EMBL" id="VEVO01000012">
    <property type="protein sequence ID" value="KAF0033989.1"/>
    <property type="molecule type" value="Genomic_DNA"/>
</dbReference>
<protein>
    <submittedName>
        <fullName evidence="1">Uncharacterized protein</fullName>
    </submittedName>
</protein>
<sequence length="70" mass="7931">MRSAQKKYEGREADYETDTIFGSVGAPLLEQKPSKEAECTDSWRAAVVCEQRVVEGTVNYVMNDRKNSWA</sequence>
<dbReference type="Proteomes" id="UP000438429">
    <property type="component" value="Unassembled WGS sequence"/>
</dbReference>